<evidence type="ECO:0000256" key="7">
    <source>
        <dbReference type="ARBA" id="ARBA00023180"/>
    </source>
</evidence>
<evidence type="ECO:0000256" key="16">
    <source>
        <dbReference type="SAM" id="SignalP"/>
    </source>
</evidence>
<dbReference type="STRING" id="121224.E0VKF2"/>
<keyword evidence="4" id="KW-0677">Repeat</keyword>
<dbReference type="CTD" id="8235488"/>
<feature type="binding site" evidence="13">
    <location>
        <position position="331"/>
    </location>
    <ligand>
        <name>Zn(2+)</name>
        <dbReference type="ChEBI" id="CHEBI:29105"/>
        <note>catalytic</note>
    </ligand>
</feature>
<dbReference type="EnsemblMetazoa" id="PHUM262630-RA">
    <property type="protein sequence ID" value="PHUM262630-PA"/>
    <property type="gene ID" value="PHUM262630"/>
</dbReference>
<dbReference type="OrthoDB" id="10018185at2759"/>
<sequence length="361" mass="40852">MARLYLFLFVVNVLNIFNCVFCQNVDIKNLFYSNVDDLFNVQNDRRIPVHPVEVQGWPKKSLNLGQVVGVAVNLNHQPVIFHRGPRVWDETSFNESHQFQYVNQGPISVDTILTLDSDTGEVINSWGSNFFYMPHGLTIDNYGYYYMTDVALHQAFKFKPESKTPSLVFGQRFEPGSGLHHLCKPTDVAVATTGEIFIADGYCNFRILKYDSNGNLLNVIPQNEELLPLKVPHSITLLQDLDLLCIADRENMRVVCPEAGFRDFPIGTNPAVTVQEPGMGRIFAVTSYGNKIFAVNGPSLPMVQIRGLTIDPIDEIITDQWTTSTGFENPHDVEICHNTSSLYVTETGPNRIWKFRLVQLY</sequence>
<evidence type="ECO:0000256" key="14">
    <source>
        <dbReference type="PIRSR" id="PIRSR600720-3"/>
    </source>
</evidence>
<evidence type="ECO:0000256" key="8">
    <source>
        <dbReference type="ARBA" id="ARBA00023239"/>
    </source>
</evidence>
<keyword evidence="17" id="KW-0560">Oxidoreductase</keyword>
<evidence type="ECO:0000256" key="12">
    <source>
        <dbReference type="PIRSR" id="PIRSR600720-1"/>
    </source>
</evidence>
<dbReference type="FunCoup" id="E0VKF2">
    <property type="interactions" value="11"/>
</dbReference>
<keyword evidence="13" id="KW-0106">Calcium</keyword>
<dbReference type="PROSITE" id="PS51125">
    <property type="entry name" value="NHL"/>
    <property type="match status" value="1"/>
</dbReference>
<organism>
    <name type="scientific">Pediculus humanus subsp. corporis</name>
    <name type="common">Body louse</name>
    <dbReference type="NCBI Taxonomy" id="121224"/>
    <lineage>
        <taxon>Eukaryota</taxon>
        <taxon>Metazoa</taxon>
        <taxon>Ecdysozoa</taxon>
        <taxon>Arthropoda</taxon>
        <taxon>Hexapoda</taxon>
        <taxon>Insecta</taxon>
        <taxon>Pterygota</taxon>
        <taxon>Neoptera</taxon>
        <taxon>Paraneoptera</taxon>
        <taxon>Psocodea</taxon>
        <taxon>Troctomorpha</taxon>
        <taxon>Phthiraptera</taxon>
        <taxon>Anoplura</taxon>
        <taxon>Pediculidae</taxon>
        <taxon>Pediculus</taxon>
    </lineage>
</organism>
<evidence type="ECO:0000256" key="1">
    <source>
        <dbReference type="ARBA" id="ARBA00012343"/>
    </source>
</evidence>
<accession>E0VKF2</accession>
<dbReference type="GO" id="GO:0004598">
    <property type="term" value="F:peptidylamidoglycolate lyase activity"/>
    <property type="evidence" value="ECO:0007669"/>
    <property type="project" value="UniProtKB-EC"/>
</dbReference>
<dbReference type="KEGG" id="phu:Phum_PHUM262630"/>
<evidence type="ECO:0000313" key="17">
    <source>
        <dbReference type="EMBL" id="EEB13867.1"/>
    </source>
</evidence>
<evidence type="ECO:0000256" key="15">
    <source>
        <dbReference type="PROSITE-ProRule" id="PRU00504"/>
    </source>
</evidence>
<feature type="chain" id="PRO_5011412600" description="peptidylamidoglycolate lyase" evidence="16">
    <location>
        <begin position="23"/>
        <end position="361"/>
    </location>
</feature>
<name>E0VKF2_PEDHC</name>
<comment type="catalytic activity">
    <reaction evidence="9">
        <text>a [peptide]-C-terminal (2S)-2-hydroxyglycine = a [peptide]-C-terminal amide + glyoxylate</text>
        <dbReference type="Rhea" id="RHEA:20924"/>
        <dbReference type="Rhea" id="RHEA-COMP:13485"/>
        <dbReference type="Rhea" id="RHEA-COMP:15321"/>
        <dbReference type="ChEBI" id="CHEBI:36655"/>
        <dbReference type="ChEBI" id="CHEBI:137001"/>
        <dbReference type="ChEBI" id="CHEBI:142768"/>
        <dbReference type="EC" id="4.3.2.5"/>
    </reaction>
    <physiologicalReaction direction="left-to-right" evidence="9">
        <dbReference type="Rhea" id="RHEA:20925"/>
    </physiologicalReaction>
</comment>
<evidence type="ECO:0000256" key="9">
    <source>
        <dbReference type="ARBA" id="ARBA00050393"/>
    </source>
</evidence>
<evidence type="ECO:0000256" key="11">
    <source>
        <dbReference type="ARBA" id="ARBA00061296"/>
    </source>
</evidence>
<feature type="binding site" evidence="13">
    <location>
        <position position="137"/>
    </location>
    <ligand>
        <name>Ca(2+)</name>
        <dbReference type="ChEBI" id="CHEBI:29108"/>
        <note>structural</note>
    </ligand>
</feature>
<dbReference type="RefSeq" id="XP_002426605.1">
    <property type="nucleotide sequence ID" value="XM_002426560.1"/>
</dbReference>
<dbReference type="VEuPathDB" id="VectorBase:PHUM262630"/>
<dbReference type="EMBL" id="AAZO01003037">
    <property type="status" value="NOT_ANNOTATED_CDS"/>
    <property type="molecule type" value="Genomic_DNA"/>
</dbReference>
<dbReference type="FunFam" id="2.120.10.30:FF:000054">
    <property type="entry name" value="Peptidyl-alpha-hydroxyglycine alpha-amidating lyase 1"/>
    <property type="match status" value="1"/>
</dbReference>
<dbReference type="GeneID" id="8235488"/>
<feature type="binding site" evidence="12">
    <location>
        <position position="83"/>
    </location>
    <ligand>
        <name>a protein</name>
        <dbReference type="ChEBI" id="CHEBI:16541"/>
    </ligand>
    <ligandPart>
        <name>C-terminal Xaa-(2S)-2-hydroxyglycine residue</name>
        <dbReference type="ChEBI" id="CHEBI:142768"/>
    </ligandPart>
</feature>
<feature type="binding site" evidence="13">
    <location>
        <position position="233"/>
    </location>
    <ligand>
        <name>Zn(2+)</name>
        <dbReference type="ChEBI" id="CHEBI:29105"/>
        <note>catalytic</note>
    </ligand>
</feature>
<reference evidence="17" key="1">
    <citation type="submission" date="2007-04" db="EMBL/GenBank/DDBJ databases">
        <title>Annotation of Pediculus humanus corporis strain USDA.</title>
        <authorList>
            <person name="Kirkness E."/>
            <person name="Hannick L."/>
            <person name="Hass B."/>
            <person name="Bruggner R."/>
            <person name="Lawson D."/>
            <person name="Bidwell S."/>
            <person name="Joardar V."/>
            <person name="Caler E."/>
            <person name="Walenz B."/>
            <person name="Inman J."/>
            <person name="Schobel S."/>
            <person name="Galinsky K."/>
            <person name="Amedeo P."/>
            <person name="Strausberg R."/>
        </authorList>
    </citation>
    <scope>NUCLEOTIDE SEQUENCE</scope>
    <source>
        <strain evidence="17">USDA</strain>
    </source>
</reference>
<dbReference type="EMBL" id="DS235243">
    <property type="protein sequence ID" value="EEB13867.1"/>
    <property type="molecule type" value="Genomic_DNA"/>
</dbReference>
<dbReference type="eggNOG" id="KOG3567">
    <property type="taxonomic scope" value="Eukaryota"/>
</dbReference>
<comment type="cofactor">
    <cofactor evidence="13">
        <name>Zn(2+)</name>
        <dbReference type="ChEBI" id="CHEBI:29105"/>
    </cofactor>
    <text evidence="13">Binds one Zn(2+) ion per subunit.</text>
</comment>
<keyword evidence="5 13" id="KW-0862">Zinc</keyword>
<evidence type="ECO:0000256" key="5">
    <source>
        <dbReference type="ARBA" id="ARBA00022833"/>
    </source>
</evidence>
<evidence type="ECO:0000256" key="4">
    <source>
        <dbReference type="ARBA" id="ARBA00022737"/>
    </source>
</evidence>
<keyword evidence="3 16" id="KW-0732">Signal</keyword>
<keyword evidence="7" id="KW-0325">Glycoprotein</keyword>
<feature type="signal peptide" evidence="16">
    <location>
        <begin position="1"/>
        <end position="22"/>
    </location>
</feature>
<dbReference type="CDD" id="cd14958">
    <property type="entry name" value="NHL_PAL_like"/>
    <property type="match status" value="1"/>
</dbReference>
<dbReference type="PANTHER" id="PTHR10680">
    <property type="entry name" value="PEPTIDYL-GLYCINE ALPHA-AMIDATING MONOOXYGENASE"/>
    <property type="match status" value="1"/>
</dbReference>
<evidence type="ECO:0000256" key="10">
    <source>
        <dbReference type="ARBA" id="ARBA00057118"/>
    </source>
</evidence>
<feature type="binding site" evidence="12">
    <location>
        <position position="249"/>
    </location>
    <ligand>
        <name>a protein</name>
        <dbReference type="ChEBI" id="CHEBI:16541"/>
    </ligand>
    <ligandPart>
        <name>C-terminal Xaa-(2S)-2-hydroxyglycine residue</name>
        <dbReference type="ChEBI" id="CHEBI:142768"/>
    </ligandPart>
</feature>
<dbReference type="Pfam" id="PF01436">
    <property type="entry name" value="NHL"/>
    <property type="match status" value="1"/>
</dbReference>
<feature type="binding site" evidence="13">
    <location>
        <position position="135"/>
    </location>
    <ligand>
        <name>Zn(2+)</name>
        <dbReference type="ChEBI" id="CHEBI:29105"/>
        <note>catalytic</note>
    </ligand>
</feature>
<reference evidence="18" key="3">
    <citation type="submission" date="2021-02" db="UniProtKB">
        <authorList>
            <consortium name="EnsemblMetazoa"/>
        </authorList>
    </citation>
    <scope>IDENTIFICATION</scope>
    <source>
        <strain evidence="18">USDA</strain>
    </source>
</reference>
<feature type="binding site" evidence="13">
    <location>
        <position position="332"/>
    </location>
    <ligand>
        <name>Ca(2+)</name>
        <dbReference type="ChEBI" id="CHEBI:29108"/>
        <note>structural</note>
    </ligand>
</feature>
<evidence type="ECO:0000256" key="6">
    <source>
        <dbReference type="ARBA" id="ARBA00023157"/>
    </source>
</evidence>
<protein>
    <recommendedName>
        <fullName evidence="1">peptidylamidoglycolate lyase</fullName>
        <ecNumber evidence="1">4.3.2.5</ecNumber>
    </recommendedName>
</protein>
<keyword evidence="17" id="KW-0503">Monooxygenase</keyword>
<keyword evidence="19" id="KW-1185">Reference proteome</keyword>
<evidence type="ECO:0000313" key="19">
    <source>
        <dbReference type="Proteomes" id="UP000009046"/>
    </source>
</evidence>
<keyword evidence="8" id="KW-0456">Lyase</keyword>
<dbReference type="InterPro" id="IPR000720">
    <property type="entry name" value="PHM/PAL"/>
</dbReference>
<feature type="binding site" evidence="13">
    <location>
        <position position="70"/>
    </location>
    <ligand>
        <name>Ca(2+)</name>
        <dbReference type="ChEBI" id="CHEBI:29108"/>
        <note>structural</note>
    </ligand>
</feature>
<dbReference type="GO" id="GO:0046872">
    <property type="term" value="F:metal ion binding"/>
    <property type="evidence" value="ECO:0007669"/>
    <property type="project" value="UniProtKB-KW"/>
</dbReference>
<evidence type="ECO:0000313" key="18">
    <source>
        <dbReference type="EnsemblMetazoa" id="PHUM262630-PA"/>
    </source>
</evidence>
<dbReference type="InterPro" id="IPR001258">
    <property type="entry name" value="NHL_repeat"/>
</dbReference>
<feature type="disulfide bond" evidence="14">
    <location>
        <begin position="183"/>
        <end position="203"/>
    </location>
</feature>
<proteinExistence type="inferred from homology"/>
<dbReference type="GO" id="GO:0005576">
    <property type="term" value="C:extracellular region"/>
    <property type="evidence" value="ECO:0007669"/>
    <property type="project" value="TreeGrafter"/>
</dbReference>
<feature type="repeat" description="NHL" evidence="15">
    <location>
        <begin position="174"/>
        <end position="213"/>
    </location>
</feature>
<dbReference type="AlphaFoldDB" id="E0VKF2"/>
<dbReference type="OMA" id="NWPTDQH"/>
<dbReference type="GO" id="GO:0004497">
    <property type="term" value="F:monooxygenase activity"/>
    <property type="evidence" value="ECO:0007669"/>
    <property type="project" value="UniProtKB-KW"/>
</dbReference>
<feature type="binding site" evidence="12">
    <location>
        <position position="202"/>
    </location>
    <ligand>
        <name>a protein</name>
        <dbReference type="ChEBI" id="CHEBI:16541"/>
    </ligand>
    <ligandPart>
        <name>C-terminal Xaa-(2S)-2-hydroxyglycine residue</name>
        <dbReference type="ChEBI" id="CHEBI:142768"/>
    </ligandPart>
</feature>
<dbReference type="PANTHER" id="PTHR10680:SF37">
    <property type="entry name" value="PEPTIDYL-ALPHA-HYDROXYGLYCINE ALPHA-AMIDATING LYASE 2"/>
    <property type="match status" value="1"/>
</dbReference>
<feature type="disulfide bond" evidence="14">
    <location>
        <begin position="245"/>
        <end position="256"/>
    </location>
</feature>
<dbReference type="Proteomes" id="UP000009046">
    <property type="component" value="Unassembled WGS sequence"/>
</dbReference>
<dbReference type="PRINTS" id="PR00790">
    <property type="entry name" value="PAMONOXGNASE"/>
</dbReference>
<evidence type="ECO:0000256" key="3">
    <source>
        <dbReference type="ARBA" id="ARBA00022729"/>
    </source>
</evidence>
<reference evidence="17" key="2">
    <citation type="submission" date="2007-04" db="EMBL/GenBank/DDBJ databases">
        <title>The genome of the human body louse.</title>
        <authorList>
            <consortium name="The Human Body Louse Genome Consortium"/>
            <person name="Kirkness E."/>
            <person name="Walenz B."/>
            <person name="Hass B."/>
            <person name="Bruggner R."/>
            <person name="Strausberg R."/>
        </authorList>
    </citation>
    <scope>NUCLEOTIDE SEQUENCE</scope>
    <source>
        <strain evidence="17">USDA</strain>
    </source>
</reference>
<evidence type="ECO:0000256" key="2">
    <source>
        <dbReference type="ARBA" id="ARBA00022723"/>
    </source>
</evidence>
<comment type="similarity">
    <text evidence="11">Belongs to the peptidyl-alpha-hydroxyglycine alpha-amidating lyase family.</text>
</comment>
<gene>
    <name evidence="18" type="primary">8235488</name>
    <name evidence="17" type="ORF">Phum_PHUM262630</name>
</gene>
<keyword evidence="6 14" id="KW-1015">Disulfide bond</keyword>
<dbReference type="SUPFAM" id="SSF101898">
    <property type="entry name" value="NHL repeat"/>
    <property type="match status" value="1"/>
</dbReference>
<comment type="function">
    <text evidence="10">Peptidyl-alpha-hydroxylglycine alpha-amidating lyase that catalyzes an essential reaction in C-terminal alpha-amidation of peptides. Mediates the dismutation of the unstable peptidyl(2-hydroxyglycine) intermediate to glyoxylate and the corresponding desglycine peptide amide. C-terminal amidation of peptides such as neuropeptides is essential for full biological activity.</text>
</comment>
<dbReference type="EC" id="4.3.2.5" evidence="1"/>
<keyword evidence="2 13" id="KW-0479">Metal-binding</keyword>
<dbReference type="GO" id="GO:0006518">
    <property type="term" value="P:peptide metabolic process"/>
    <property type="evidence" value="ECO:0007669"/>
    <property type="project" value="InterPro"/>
</dbReference>
<dbReference type="GO" id="GO:0016020">
    <property type="term" value="C:membrane"/>
    <property type="evidence" value="ECO:0007669"/>
    <property type="project" value="InterPro"/>
</dbReference>
<dbReference type="InterPro" id="IPR011042">
    <property type="entry name" value="6-blade_b-propeller_TolB-like"/>
</dbReference>
<evidence type="ECO:0000256" key="13">
    <source>
        <dbReference type="PIRSR" id="PIRSR600720-2"/>
    </source>
</evidence>
<dbReference type="HOGENOM" id="CLU_037899_6_0_1"/>
<dbReference type="Gene3D" id="2.120.10.30">
    <property type="entry name" value="TolB, C-terminal domain"/>
    <property type="match status" value="1"/>
</dbReference>
<dbReference type="InParanoid" id="E0VKF2"/>